<feature type="chain" id="PRO_5035266887" description="alpha-amylase" evidence="5">
    <location>
        <begin position="32"/>
        <end position="515"/>
    </location>
</feature>
<reference evidence="6" key="1">
    <citation type="journal article" date="2014" name="Int. J. Syst. Evol. Microbiol.">
        <title>Complete genome sequence of Corynebacterium casei LMG S-19264T (=DSM 44701T), isolated from a smear-ripened cheese.</title>
        <authorList>
            <consortium name="US DOE Joint Genome Institute (JGI-PGF)"/>
            <person name="Walter F."/>
            <person name="Albersmeier A."/>
            <person name="Kalinowski J."/>
            <person name="Ruckert C."/>
        </authorList>
    </citation>
    <scope>NUCLEOTIDE SEQUENCE</scope>
    <source>
        <strain evidence="6">CGMCC 1.16548</strain>
    </source>
</reference>
<name>A0A8J3M192_9MICO</name>
<dbReference type="Proteomes" id="UP000617531">
    <property type="component" value="Unassembled WGS sequence"/>
</dbReference>
<evidence type="ECO:0000256" key="5">
    <source>
        <dbReference type="SAM" id="SignalP"/>
    </source>
</evidence>
<evidence type="ECO:0000313" key="7">
    <source>
        <dbReference type="Proteomes" id="UP000617531"/>
    </source>
</evidence>
<comment type="caution">
    <text evidence="6">The sequence shown here is derived from an EMBL/GenBank/DDBJ whole genome shotgun (WGS) entry which is preliminary data.</text>
</comment>
<keyword evidence="7" id="KW-1185">Reference proteome</keyword>
<dbReference type="AlphaFoldDB" id="A0A8J3M192"/>
<dbReference type="Gene3D" id="2.60.40.1120">
    <property type="entry name" value="Carboxypeptidase-like, regulatory domain"/>
    <property type="match status" value="2"/>
</dbReference>
<dbReference type="PANTHER" id="PTHR23303">
    <property type="entry name" value="CARBOXYPEPTIDASE REGULATORY REGION-CONTAINING"/>
    <property type="match status" value="1"/>
</dbReference>
<dbReference type="GO" id="GO:0030246">
    <property type="term" value="F:carbohydrate binding"/>
    <property type="evidence" value="ECO:0007669"/>
    <property type="project" value="InterPro"/>
</dbReference>
<dbReference type="GO" id="GO:0005975">
    <property type="term" value="P:carbohydrate metabolic process"/>
    <property type="evidence" value="ECO:0007669"/>
    <property type="project" value="UniProtKB-ARBA"/>
</dbReference>
<evidence type="ECO:0000256" key="4">
    <source>
        <dbReference type="ARBA" id="ARBA00030238"/>
    </source>
</evidence>
<dbReference type="RefSeq" id="WP_191283519.1">
    <property type="nucleotide sequence ID" value="NZ_BNAI01000004.1"/>
</dbReference>
<evidence type="ECO:0000256" key="3">
    <source>
        <dbReference type="ARBA" id="ARBA00022729"/>
    </source>
</evidence>
<accession>A0A8J3M192</accession>
<evidence type="ECO:0000256" key="1">
    <source>
        <dbReference type="ARBA" id="ARBA00000548"/>
    </source>
</evidence>
<gene>
    <name evidence="6" type="ORF">GCM10011600_21590</name>
</gene>
<organism evidence="6 7">
    <name type="scientific">Pseudolysinimonas yzui</name>
    <dbReference type="NCBI Taxonomy" id="2708254"/>
    <lineage>
        <taxon>Bacteria</taxon>
        <taxon>Bacillati</taxon>
        <taxon>Actinomycetota</taxon>
        <taxon>Actinomycetes</taxon>
        <taxon>Micrococcales</taxon>
        <taxon>Microbacteriaceae</taxon>
        <taxon>Pseudolysinimonas</taxon>
    </lineage>
</organism>
<protein>
    <recommendedName>
        <fullName evidence="2">alpha-amylase</fullName>
        <ecNumber evidence="2">3.2.1.1</ecNumber>
    </recommendedName>
    <alternativeName>
        <fullName evidence="4">1,4-alpha-D-glucan glucanohydrolase</fullName>
    </alternativeName>
</protein>
<dbReference type="InterPro" id="IPR013784">
    <property type="entry name" value="Carb-bd-like_fold"/>
</dbReference>
<sequence>MTVLLRPPRAIVAALVAALALALLPALPAQAVGPGTATLTLTRGGEPVPYTSLIVFGPEGPTFGFADAAGVIALTDLALGTYSGTVGGGFEDQPAPVSFTLTDAEPAYFGEVEIFPWPSGTGSIAGTAIDAATGAALEGVTISMNQVIIPNGRSFPAQYTPADGTFAYGDLPAGTFLLSAYLPGYFTVMTQTVELADGEAAVVPISLIARDAAITGRVVDGEGSGVEGVIVSAQSGTNADAATTDADGYYTITALGIGTWSLGLGGSGWPWNYTSVEVELDSGETLTAPDLVAVPRTTGSISGLVAGSDQTPEWAGLADICVQVVEADGAVVGAAFTTTPDGYFFFDSIAPGDYSVLFEDCDAARIPHYATTYLGGSATIAGATIVTVDSQADVWLDYTFIDRQTAAPEPEHDATPVLRHDLDAADEDLIEAPSAIRRDETAEVVVGTEYAGQWVSAWLHSHPTQLGEWHQVSPEGTIEVTVPTNHPLGIHELVVQDADDAVIGWTDLRVLQRVR</sequence>
<proteinExistence type="predicted"/>
<reference evidence="6" key="2">
    <citation type="submission" date="2020-09" db="EMBL/GenBank/DDBJ databases">
        <authorList>
            <person name="Sun Q."/>
            <person name="Zhou Y."/>
        </authorList>
    </citation>
    <scope>NUCLEOTIDE SEQUENCE</scope>
    <source>
        <strain evidence="6">CGMCC 1.16548</strain>
    </source>
</reference>
<dbReference type="EMBL" id="BNAI01000004">
    <property type="protein sequence ID" value="GHF20317.1"/>
    <property type="molecule type" value="Genomic_DNA"/>
</dbReference>
<dbReference type="Gene3D" id="2.60.40.10">
    <property type="entry name" value="Immunoglobulins"/>
    <property type="match status" value="1"/>
</dbReference>
<dbReference type="SUPFAM" id="SSF117074">
    <property type="entry name" value="Hypothetical protein PA1324"/>
    <property type="match status" value="1"/>
</dbReference>
<comment type="catalytic activity">
    <reaction evidence="1">
        <text>Endohydrolysis of (1-&gt;4)-alpha-D-glucosidic linkages in polysaccharides containing three or more (1-&gt;4)-alpha-linked D-glucose units.</text>
        <dbReference type="EC" id="3.2.1.1"/>
    </reaction>
</comment>
<keyword evidence="3 5" id="KW-0732">Signal</keyword>
<evidence type="ECO:0000313" key="6">
    <source>
        <dbReference type="EMBL" id="GHF20317.1"/>
    </source>
</evidence>
<feature type="signal peptide" evidence="5">
    <location>
        <begin position="1"/>
        <end position="31"/>
    </location>
</feature>
<dbReference type="GO" id="GO:0004556">
    <property type="term" value="F:alpha-amylase activity"/>
    <property type="evidence" value="ECO:0007669"/>
    <property type="project" value="UniProtKB-EC"/>
</dbReference>
<dbReference type="InterPro" id="IPR013783">
    <property type="entry name" value="Ig-like_fold"/>
</dbReference>
<dbReference type="SUPFAM" id="SSF49452">
    <property type="entry name" value="Starch-binding domain-like"/>
    <property type="match status" value="2"/>
</dbReference>
<evidence type="ECO:0000256" key="2">
    <source>
        <dbReference type="ARBA" id="ARBA00012595"/>
    </source>
</evidence>
<dbReference type="Pfam" id="PF13620">
    <property type="entry name" value="CarboxypepD_reg"/>
    <property type="match status" value="1"/>
</dbReference>
<dbReference type="InterPro" id="IPR051417">
    <property type="entry name" value="SDr/BOS_complex"/>
</dbReference>
<dbReference type="EC" id="3.2.1.1" evidence="2"/>
<dbReference type="PANTHER" id="PTHR23303:SF14">
    <property type="entry name" value="BOS COMPLEX SUBUNIT NOMO1-RELATED"/>
    <property type="match status" value="1"/>
</dbReference>